<comment type="cofactor">
    <cofactor evidence="8">
        <name>Mg(2+)</name>
        <dbReference type="ChEBI" id="CHEBI:18420"/>
    </cofactor>
    <cofactor evidence="8">
        <name>Mn(2+)</name>
        <dbReference type="ChEBI" id="CHEBI:29035"/>
    </cofactor>
    <text evidence="8">Mg(2+). Can also accept Mn(2+).</text>
</comment>
<proteinExistence type="inferred from homology"/>
<evidence type="ECO:0000256" key="2">
    <source>
        <dbReference type="ARBA" id="ARBA00022679"/>
    </source>
</evidence>
<dbReference type="GO" id="GO:0000287">
    <property type="term" value="F:magnesium ion binding"/>
    <property type="evidence" value="ECO:0007669"/>
    <property type="project" value="UniProtKB-UniRule"/>
</dbReference>
<dbReference type="PROSITE" id="PS01075">
    <property type="entry name" value="ACETATE_KINASE_1"/>
    <property type="match status" value="1"/>
</dbReference>
<keyword evidence="7 8" id="KW-0460">Magnesium</keyword>
<dbReference type="InterPro" id="IPR004372">
    <property type="entry name" value="Ac/propionate_kinase"/>
</dbReference>
<keyword evidence="8" id="KW-0963">Cytoplasm</keyword>
<name>A0A451DE29_9GAMM</name>
<dbReference type="GO" id="GO:0006085">
    <property type="term" value="P:acetyl-CoA biosynthetic process"/>
    <property type="evidence" value="ECO:0007669"/>
    <property type="project" value="UniProtKB-UniRule"/>
</dbReference>
<dbReference type="SUPFAM" id="SSF53067">
    <property type="entry name" value="Actin-like ATPase domain"/>
    <property type="match status" value="2"/>
</dbReference>
<dbReference type="InterPro" id="IPR043129">
    <property type="entry name" value="ATPase_NBD"/>
</dbReference>
<dbReference type="GO" id="GO:0005829">
    <property type="term" value="C:cytosol"/>
    <property type="evidence" value="ECO:0007669"/>
    <property type="project" value="TreeGrafter"/>
</dbReference>
<evidence type="ECO:0000313" key="11">
    <source>
        <dbReference type="Proteomes" id="UP000294413"/>
    </source>
</evidence>
<dbReference type="PANTHER" id="PTHR21060">
    <property type="entry name" value="ACETATE KINASE"/>
    <property type="match status" value="1"/>
</dbReference>
<feature type="binding site" evidence="8">
    <location>
        <begin position="334"/>
        <end position="338"/>
    </location>
    <ligand>
        <name>ATP</name>
        <dbReference type="ChEBI" id="CHEBI:30616"/>
    </ligand>
</feature>
<dbReference type="Proteomes" id="UP000294413">
    <property type="component" value="Chromosome 1"/>
</dbReference>
<dbReference type="PRINTS" id="PR00471">
    <property type="entry name" value="ACETATEKNASE"/>
</dbReference>
<dbReference type="GO" id="GO:0006083">
    <property type="term" value="P:acetate metabolic process"/>
    <property type="evidence" value="ECO:0007669"/>
    <property type="project" value="TreeGrafter"/>
</dbReference>
<evidence type="ECO:0000256" key="1">
    <source>
        <dbReference type="ARBA" id="ARBA00008748"/>
    </source>
</evidence>
<dbReference type="EMBL" id="LR217722">
    <property type="protein sequence ID" value="VFP84884.1"/>
    <property type="molecule type" value="Genomic_DNA"/>
</dbReference>
<feature type="active site" description="Proton donor/acceptor" evidence="8">
    <location>
        <position position="151"/>
    </location>
</feature>
<keyword evidence="4 8" id="KW-0547">Nucleotide-binding</keyword>
<comment type="subcellular location">
    <subcellularLocation>
        <location evidence="8">Cytoplasm</location>
    </subcellularLocation>
</comment>
<feature type="site" description="Transition state stabilizer" evidence="8">
    <location>
        <position position="244"/>
    </location>
</feature>
<dbReference type="GO" id="GO:0005524">
    <property type="term" value="F:ATP binding"/>
    <property type="evidence" value="ECO:0007669"/>
    <property type="project" value="UniProtKB-KW"/>
</dbReference>
<dbReference type="NCBIfam" id="TIGR00016">
    <property type="entry name" value="ackA"/>
    <property type="match status" value="1"/>
</dbReference>
<dbReference type="GO" id="GO:0008776">
    <property type="term" value="F:acetate kinase activity"/>
    <property type="evidence" value="ECO:0007669"/>
    <property type="project" value="UniProtKB-UniRule"/>
</dbReference>
<dbReference type="UniPathway" id="UPA00340">
    <property type="reaction ID" value="UER00458"/>
</dbReference>
<gene>
    <name evidence="8 10" type="primary">ackA</name>
    <name evidence="10" type="ORF">BUCISPPA3004_121</name>
</gene>
<dbReference type="PIRSF" id="PIRSF000722">
    <property type="entry name" value="Acetate_prop_kin"/>
    <property type="match status" value="1"/>
</dbReference>
<evidence type="ECO:0000256" key="3">
    <source>
        <dbReference type="ARBA" id="ARBA00022723"/>
    </source>
</evidence>
<dbReference type="Pfam" id="PF00871">
    <property type="entry name" value="Acetate_kinase"/>
    <property type="match status" value="1"/>
</dbReference>
<comment type="pathway">
    <text evidence="8">Metabolic intermediate biosynthesis; acetyl-CoA biosynthesis; acetyl-CoA from acetate: step 1/2.</text>
</comment>
<comment type="similarity">
    <text evidence="1 8 9">Belongs to the acetokinase family.</text>
</comment>
<dbReference type="EC" id="2.7.2.1" evidence="8"/>
<evidence type="ECO:0000256" key="5">
    <source>
        <dbReference type="ARBA" id="ARBA00022777"/>
    </source>
</evidence>
<keyword evidence="3 8" id="KW-0479">Metal-binding</keyword>
<evidence type="ECO:0000256" key="6">
    <source>
        <dbReference type="ARBA" id="ARBA00022840"/>
    </source>
</evidence>
<dbReference type="InterPro" id="IPR000890">
    <property type="entry name" value="Aliphatic_acid_kin_short-chain"/>
</dbReference>
<feature type="binding site" evidence="8">
    <location>
        <position position="92"/>
    </location>
    <ligand>
        <name>substrate</name>
    </ligand>
</feature>
<dbReference type="HAMAP" id="MF_00020">
    <property type="entry name" value="Acetate_kinase"/>
    <property type="match status" value="1"/>
</dbReference>
<sequence length="400" mass="45106">MKKKLILVLNCGSSSIKFSVIDPILEITYLDGIVDIINSKISLMIKNLIKKTILRKEFEKMDSYKKLIKLIFTTLLCKYKNYLDDIVGIGHRVVHGGPCLKKSMIINPNVLLKIKQSSIFAPLHNPFHVVAIKVALKMMSALQHNNVVVFDTAFHHTIPKKAFLYAIPYKFYKNYSIRRYGAHGINHFYVLKKSSFVLKKPINCLNIISCHLGSGSSITAIVDGQSVDTSMGLTPLEGVAMGTRCGDIDPYIIFYMVNELNIPINEVQKILTKESGVLGISSITSDFRQLEEKYSTHKSAKLSIDIFCYRVSKYISGYSSLMQGRLDAIIFTGGIGENSSFIRQKIIHKLSLLSLFIDVRKNERNYKKNIFINSTNSIPILVIPANENQIIAQETYNLVV</sequence>
<organism evidence="10 11">
    <name type="scientific">Buchnera aphidicola</name>
    <name type="common">Cinara splendens</name>
    <dbReference type="NCBI Taxonomy" id="2518979"/>
    <lineage>
        <taxon>Bacteria</taxon>
        <taxon>Pseudomonadati</taxon>
        <taxon>Pseudomonadota</taxon>
        <taxon>Gammaproteobacteria</taxon>
        <taxon>Enterobacterales</taxon>
        <taxon>Erwiniaceae</taxon>
        <taxon>Buchnera</taxon>
    </lineage>
</organism>
<reference evidence="10 11" key="1">
    <citation type="submission" date="2019-02" db="EMBL/GenBank/DDBJ databases">
        <authorList>
            <person name="Manzano-Marin A."/>
            <person name="Manzano-Marin A."/>
        </authorList>
    </citation>
    <scope>NUCLEOTIDE SEQUENCE [LARGE SCALE GENOMIC DNA]</scope>
    <source>
        <strain evidence="10 11">BuCisplendens</strain>
    </source>
</reference>
<dbReference type="Gene3D" id="3.30.420.40">
    <property type="match status" value="2"/>
</dbReference>
<accession>A0A451DE29</accession>
<evidence type="ECO:0000256" key="7">
    <source>
        <dbReference type="ARBA" id="ARBA00022842"/>
    </source>
</evidence>
<evidence type="ECO:0000256" key="4">
    <source>
        <dbReference type="ARBA" id="ARBA00022741"/>
    </source>
</evidence>
<dbReference type="AlphaFoldDB" id="A0A451DE29"/>
<keyword evidence="2 8" id="KW-0808">Transferase</keyword>
<dbReference type="InterPro" id="IPR023865">
    <property type="entry name" value="Aliphatic_acid_kinase_CS"/>
</dbReference>
<comment type="subunit">
    <text evidence="8">Homodimer.</text>
</comment>
<dbReference type="OrthoDB" id="9802453at2"/>
<feature type="binding site" evidence="8">
    <location>
        <begin position="211"/>
        <end position="215"/>
    </location>
    <ligand>
        <name>ATP</name>
        <dbReference type="ChEBI" id="CHEBI:30616"/>
    </ligand>
</feature>
<protein>
    <recommendedName>
        <fullName evidence="8">Acetate kinase</fullName>
        <ecNumber evidence="8">2.7.2.1</ecNumber>
    </recommendedName>
    <alternativeName>
        <fullName evidence="8">Acetokinase</fullName>
    </alternativeName>
</protein>
<evidence type="ECO:0000256" key="8">
    <source>
        <dbReference type="HAMAP-Rule" id="MF_00020"/>
    </source>
</evidence>
<dbReference type="PANTHER" id="PTHR21060:SF17">
    <property type="entry name" value="PROPIONATE KINASE"/>
    <property type="match status" value="1"/>
</dbReference>
<evidence type="ECO:0000313" key="10">
    <source>
        <dbReference type="EMBL" id="VFP84884.1"/>
    </source>
</evidence>
<keyword evidence="6 8" id="KW-0067">ATP-binding</keyword>
<feature type="binding site" evidence="8">
    <location>
        <position position="10"/>
    </location>
    <ligand>
        <name>Mg(2+)</name>
        <dbReference type="ChEBI" id="CHEBI:18420"/>
    </ligand>
</feature>
<evidence type="ECO:0000256" key="9">
    <source>
        <dbReference type="RuleBase" id="RU003835"/>
    </source>
</evidence>
<feature type="site" description="Transition state stabilizer" evidence="8">
    <location>
        <position position="183"/>
    </location>
</feature>
<feature type="binding site" evidence="8">
    <location>
        <position position="387"/>
    </location>
    <ligand>
        <name>Mg(2+)</name>
        <dbReference type="ChEBI" id="CHEBI:18420"/>
    </ligand>
</feature>
<dbReference type="RefSeq" id="WP_154048818.1">
    <property type="nucleotide sequence ID" value="NZ_LR217722.1"/>
</dbReference>
<comment type="catalytic activity">
    <reaction evidence="8">
        <text>acetate + ATP = acetyl phosphate + ADP</text>
        <dbReference type="Rhea" id="RHEA:11352"/>
        <dbReference type="ChEBI" id="CHEBI:22191"/>
        <dbReference type="ChEBI" id="CHEBI:30089"/>
        <dbReference type="ChEBI" id="CHEBI:30616"/>
        <dbReference type="ChEBI" id="CHEBI:456216"/>
        <dbReference type="EC" id="2.7.2.1"/>
    </reaction>
</comment>
<keyword evidence="5 8" id="KW-0418">Kinase</keyword>
<feature type="binding site" evidence="8">
    <location>
        <begin position="286"/>
        <end position="288"/>
    </location>
    <ligand>
        <name>ATP</name>
        <dbReference type="ChEBI" id="CHEBI:30616"/>
    </ligand>
</feature>
<dbReference type="PROSITE" id="PS01076">
    <property type="entry name" value="ACETATE_KINASE_2"/>
    <property type="match status" value="1"/>
</dbReference>
<comment type="function">
    <text evidence="8">Catalyzes the formation of acetyl phosphate from acetate and ATP. Can also catalyze the reverse reaction.</text>
</comment>
<feature type="binding site" evidence="8">
    <location>
        <position position="17"/>
    </location>
    <ligand>
        <name>ATP</name>
        <dbReference type="ChEBI" id="CHEBI:30616"/>
    </ligand>
</feature>